<evidence type="ECO:0000313" key="1">
    <source>
        <dbReference type="EMBL" id="KIE59179.1"/>
    </source>
</evidence>
<accession>A0A0C1US97</accession>
<dbReference type="Gene3D" id="2.60.40.4070">
    <property type="match status" value="1"/>
</dbReference>
<dbReference type="KEGG" id="mkc:kam1_1657"/>
<dbReference type="GO" id="GO:0043161">
    <property type="term" value="P:proteasome-mediated ubiquitin-dependent protein catabolic process"/>
    <property type="evidence" value="ECO:0007669"/>
    <property type="project" value="TreeGrafter"/>
</dbReference>
<reference evidence="2" key="2">
    <citation type="journal article" date="2019" name="BMC Genomics">
        <title>Complete genome sequence analysis of the thermoacidophilic verrucomicrobial methanotroph 'Candidatus Methylacidiphilum kamchatkense' strain Kam1 and comparison with its closest relatives.</title>
        <authorList>
            <person name="Kruse T."/>
            <person name="Ratnadevi C.M."/>
            <person name="Erikstad H.A."/>
            <person name="Birkeland N.K."/>
        </authorList>
    </citation>
    <scope>NUCLEOTIDE SEQUENCE</scope>
    <source>
        <strain evidence="2">Kam1</strain>
    </source>
</reference>
<evidence type="ECO:0000313" key="2">
    <source>
        <dbReference type="EMBL" id="QDQ42872.1"/>
    </source>
</evidence>
<gene>
    <name evidence="1" type="ORF">A946_00085</name>
    <name evidence="2" type="ORF">kam1_1657</name>
</gene>
<organism evidence="2 4">
    <name type="scientific">Methylacidiphilum kamchatkense Kam1</name>
    <dbReference type="NCBI Taxonomy" id="1202785"/>
    <lineage>
        <taxon>Bacteria</taxon>
        <taxon>Pseudomonadati</taxon>
        <taxon>Verrucomicrobiota</taxon>
        <taxon>Methylacidiphilae</taxon>
        <taxon>Methylacidiphilales</taxon>
        <taxon>Methylacidiphilaceae</taxon>
        <taxon>Methylacidiphilum (ex Ratnadevi et al. 2023)</taxon>
    </lineage>
</organism>
<dbReference type="PANTHER" id="PTHR24104">
    <property type="entry name" value="E3 UBIQUITIN-PROTEIN LIGASE NHLRC1-RELATED"/>
    <property type="match status" value="1"/>
</dbReference>
<dbReference type="SUPFAM" id="SSF101898">
    <property type="entry name" value="NHL repeat"/>
    <property type="match status" value="1"/>
</dbReference>
<dbReference type="InterPro" id="IPR018247">
    <property type="entry name" value="EF_Hand_1_Ca_BS"/>
</dbReference>
<evidence type="ECO:0000313" key="3">
    <source>
        <dbReference type="Proteomes" id="UP000031594"/>
    </source>
</evidence>
<dbReference type="EMBL" id="JQNX01000001">
    <property type="protein sequence ID" value="KIE59179.1"/>
    <property type="molecule type" value="Genomic_DNA"/>
</dbReference>
<evidence type="ECO:0000313" key="4">
    <source>
        <dbReference type="Proteomes" id="UP000315925"/>
    </source>
</evidence>
<dbReference type="PROSITE" id="PS00018">
    <property type="entry name" value="EF_HAND_1"/>
    <property type="match status" value="1"/>
</dbReference>
<dbReference type="PANTHER" id="PTHR24104:SF25">
    <property type="entry name" value="PROTEIN LIN-41"/>
    <property type="match status" value="1"/>
</dbReference>
<dbReference type="GO" id="GO:0008270">
    <property type="term" value="F:zinc ion binding"/>
    <property type="evidence" value="ECO:0007669"/>
    <property type="project" value="UniProtKB-KW"/>
</dbReference>
<dbReference type="SUPFAM" id="SSF49344">
    <property type="entry name" value="CBD9-like"/>
    <property type="match status" value="1"/>
</dbReference>
<dbReference type="Gene3D" id="2.120.10.30">
    <property type="entry name" value="TolB, C-terminal domain"/>
    <property type="match status" value="1"/>
</dbReference>
<sequence>MIINSKFKNFFLILFILEINFLYPTIYSQQTENDTLYSVLAKNPVIIDGDLKEWDLSGTVLSCYDCSTLKDSHSVEIASMFDQKNLYFSFRFKDFTPMENWIDPLIDPQGGWKGDAVQIRIKTSSNIVHITSWFYTVKQLPWVSLHYGMWDKDPKAFDINDGSKIGIQVAFKKNEDAKGYNQEIAIPWKVLGISMDSVSQFQSIQLSCGLEFFWGNVKGKNWPEHRFAHLINPQNPHRSFFWTDPTAWGQIKLTKACPVLTTFHKQKNFQLYPTKEKIPISYDLPFDSHVSLVIEDQTGHRLRNLIGDAPRRAGKNIDWWDGKDDYGQKLPPGKYLVRGLFHNPFKLRYEFSFGNPGNPPWLTPDGQGGWLSNHENPLAISCDKNSIYVSALMAEGACTVMALDLEGHKKWGNGGIAGGMLARLGPFLYMVVGGSCKYYDIPAGEIRLVRFNAENGEQVLFKDNQPYITIYHFNPSLNPPPPREPEGEAIENGNLDAKWCQLQVMGFTSNKNRLYCSLFYENKVLVLDEEGHILRSFHIEQPTGVVADGNGIVYVISNHSILKINQQGDIFPFITSGLDHPIGLALDQEGMLYVSDWGRSMNVKVFSREGKLLREIGKHGGRPLLGEYDPQGMFLPFGITIDEKNRLWVAEWDQSPRRISVWSTQGNFLKEYCGSTFYAGLGCNINPFNPSEGIVMANKVDLDWQKGQWRVASTLWRSNKSTALFGLGPEMYHQFLSIEQRNLIVSGFKNYLCISELKENGYAKPLTAMGKISYFLKENFRLPKFISEKLFADPIQLKWAKEMFPSIFLGEGWKNSKEGNYQGREQLWDLLNYESLSRGYPLQNSFLWIDLNGDGLVQENELEIFSEEELGGPIFRGEWWAPVIGPDLSSFWINQNKDVVSVWKIPCEGFNDSGSPIYSIKKAKRIFGLFRPPSNDEPQGWCDSKGNLLINHDPLEMLTQDGKVLWHYPNPWSGVHGSHSAPQASPGRLIGPLYVIGSAILENVGEIFCIAGNLGERYFFTTDGLYIGSVFKDCRAAPDTLPQKQMRRIEITDTSAGGESFGGQFFKNPTDNNFYLIGPVSDARECSVVTKIEGLETISRLPSQSVLINTTNDEPELGLKNNPSNTFLTITPLSHNLAGNPNPNLFHWESNEETAHWSFDSNHQASASWTFDKEYFYIGFHDVMDESPMINFGKNPFQLFKTGDAAIFECGQSRNISKESIKMGDFRLVFSVYQGKPIAVIYRYLASGSKKPMTFASPIGSTTIDQVKILNDAKISIIREKDRYSLYATIPIKELELDFSHEEKLLGDFGIIYSDKYGTIDSLRMYWSNKNTGMVNDLSIESSIDPKQWGIFWINK</sequence>
<protein>
    <submittedName>
        <fullName evidence="2">Carbohydrate binding protein with CBM9 domain</fullName>
    </submittedName>
</protein>
<dbReference type="EMBL" id="CP037899">
    <property type="protein sequence ID" value="QDQ42872.1"/>
    <property type="molecule type" value="Genomic_DNA"/>
</dbReference>
<dbReference type="InterPro" id="IPR011042">
    <property type="entry name" value="6-blade_b-propeller_TolB-like"/>
</dbReference>
<dbReference type="Proteomes" id="UP000031594">
    <property type="component" value="Unassembled WGS sequence"/>
</dbReference>
<dbReference type="GO" id="GO:0061630">
    <property type="term" value="F:ubiquitin protein ligase activity"/>
    <property type="evidence" value="ECO:0007669"/>
    <property type="project" value="TreeGrafter"/>
</dbReference>
<dbReference type="InterPro" id="IPR050952">
    <property type="entry name" value="TRIM-NHL_E3_ligases"/>
</dbReference>
<dbReference type="Gene3D" id="2.60.40.1190">
    <property type="match status" value="1"/>
</dbReference>
<reference evidence="4" key="3">
    <citation type="submission" date="2019-03" db="EMBL/GenBank/DDBJ databases">
        <title>Complete genome of Methylacidiphilum kamchatkense Kam1.</title>
        <authorList>
            <person name="Kruse T."/>
            <person name="Murarilal Ratnadevi C."/>
            <person name="Erikstad H.-A."/>
            <person name="Birkeland N.-K."/>
        </authorList>
    </citation>
    <scope>NUCLEOTIDE SEQUENCE [LARGE SCALE GENOMIC DNA]</scope>
    <source>
        <strain evidence="4">kam1</strain>
    </source>
</reference>
<dbReference type="OrthoDB" id="174393at2"/>
<dbReference type="STRING" id="1202785.A946_00085"/>
<name>A0A0C1US97_9BACT</name>
<dbReference type="Proteomes" id="UP000315925">
    <property type="component" value="Chromosome"/>
</dbReference>
<dbReference type="CDD" id="cd05819">
    <property type="entry name" value="NHL"/>
    <property type="match status" value="1"/>
</dbReference>
<reference evidence="1 3" key="1">
    <citation type="submission" date="2014-08" db="EMBL/GenBank/DDBJ databases">
        <title>Methylacidiphilum kamchatkense strain Kam1 draft genome sequence.</title>
        <authorList>
            <person name="Birkeland N.-K."/>
            <person name="Erikstad H.A."/>
        </authorList>
    </citation>
    <scope>NUCLEOTIDE SEQUENCE [LARGE SCALE GENOMIC DNA]</scope>
    <source>
        <strain evidence="1 3">Kam1</strain>
    </source>
</reference>
<dbReference type="GO" id="GO:0000209">
    <property type="term" value="P:protein polyubiquitination"/>
    <property type="evidence" value="ECO:0007669"/>
    <property type="project" value="TreeGrafter"/>
</dbReference>
<proteinExistence type="predicted"/>
<keyword evidence="3" id="KW-1185">Reference proteome</keyword>